<keyword evidence="8" id="KW-1185">Reference proteome</keyword>
<accession>A0A1B0CF65</accession>
<feature type="compositionally biased region" description="Polar residues" evidence="5">
    <location>
        <begin position="307"/>
        <end position="336"/>
    </location>
</feature>
<feature type="region of interest" description="Disordered" evidence="5">
    <location>
        <begin position="491"/>
        <end position="545"/>
    </location>
</feature>
<feature type="compositionally biased region" description="Low complexity" evidence="5">
    <location>
        <begin position="635"/>
        <end position="645"/>
    </location>
</feature>
<dbReference type="EMBL" id="AJWK01009735">
    <property type="status" value="NOT_ANNOTATED_CDS"/>
    <property type="molecule type" value="Genomic_DNA"/>
</dbReference>
<dbReference type="EnsemblMetazoa" id="LLOJ002985-RA">
    <property type="protein sequence ID" value="LLOJ002985-PA"/>
    <property type="gene ID" value="LLOJ002985"/>
</dbReference>
<sequence length="888" mass="99541">MSCKKPLGSILPVVSVLKLKMSHQCPLDKEKYPLSTQILNYYFKYGQNRNLEKYLKPARSKSSSEGSLSVAHNKYINQLTKSLENLNVLLNLGEKEAAQEEGVAAPQSAKEKSHEEEGKTPRKEKEPPESGRKKGKYQFVIDSNVNITIPLNPAPIAEVRQHVEPLPGTSHQPIGNVAPPEMPLEGKQGVSTSPTSSVISNKQRLEWDSLADIGYEFCNLTETQMSSQEKAVLRKFFTERGLQLNHPLILLSPNIAGAKGSNVRKDGNDVERAPKPQKAVSKINFNEGEFSQSTPLRPPIAHEEKSSQTTSKEFLSKSVQAEKSMLQEQNSEDQTPPQHPTGGLQETRGSFEFFGPPRILQNKENISPTSSLKTSSSKSKNNTGDELRAHISSYLDSSQAEDDFQRNLQRATSLITLLMDSKSISAGTKKDLVRKIFDKLAKSYRSRSQSKSEISSNSRTSEHSRRFYVDEFQKSEFLKEWLKPLTNSSGDYRAPEDASKPCSVVSQPLSKPQSQPVSEGSVRSQKTETSRKSSAKFSGNADDQGVSKETLAKELQLLRIDQEIEHLRGIRKMILERSNRAQMDPLQGIDDQKYEESALSAAGTSSWNSHCNMKQFVKNRSKLKTPSDHSEAVESSGSIPNSQNISQSISSGKYYSEPVELNYQGKVVAKSKKSITPHSTTFSSLLSSSHDPLPAAPATAASVVPKRSTVKSAQTQTYDSIRGINNAVMNKQQQTKLESIAYIITLDRAADKRVKGVQEYLVENRPGFVCSANERKNQIELQRQERHRRNDEREKLLKAKTLPMHKLHSLLKPQRHSPKSNTSVIYKQKTRRKYNNLAEQIKKKEMEKTKTYRENIKMIQMMFNKNLQRKALHGETTIPHSVPVIKSI</sequence>
<evidence type="ECO:0000256" key="4">
    <source>
        <dbReference type="SAM" id="Coils"/>
    </source>
</evidence>
<dbReference type="Proteomes" id="UP000092461">
    <property type="component" value="Unassembled WGS sequence"/>
</dbReference>
<organism evidence="7 8">
    <name type="scientific">Lutzomyia longipalpis</name>
    <name type="common">Sand fly</name>
    <dbReference type="NCBI Taxonomy" id="7200"/>
    <lineage>
        <taxon>Eukaryota</taxon>
        <taxon>Metazoa</taxon>
        <taxon>Ecdysozoa</taxon>
        <taxon>Arthropoda</taxon>
        <taxon>Hexapoda</taxon>
        <taxon>Insecta</taxon>
        <taxon>Pterygota</taxon>
        <taxon>Neoptera</taxon>
        <taxon>Endopterygota</taxon>
        <taxon>Diptera</taxon>
        <taxon>Nematocera</taxon>
        <taxon>Psychodoidea</taxon>
        <taxon>Psychodidae</taxon>
        <taxon>Lutzomyia</taxon>
        <taxon>Lutzomyia</taxon>
    </lineage>
</organism>
<keyword evidence="2" id="KW-0963">Cytoplasm</keyword>
<comment type="subcellular location">
    <subcellularLocation>
        <location evidence="1">Cytoplasm</location>
        <location evidence="1">Cytoskeleton</location>
        <location evidence="1">Microtubule organizing center</location>
        <location evidence="1">Centrosome</location>
    </subcellularLocation>
</comment>
<feature type="compositionally biased region" description="Polar residues" evidence="5">
    <location>
        <begin position="504"/>
        <end position="524"/>
    </location>
</feature>
<feature type="region of interest" description="Disordered" evidence="5">
    <location>
        <begin position="257"/>
        <end position="384"/>
    </location>
</feature>
<keyword evidence="3" id="KW-0206">Cytoskeleton</keyword>
<dbReference type="InterPro" id="IPR029299">
    <property type="entry name" value="ALMS_motif"/>
</dbReference>
<evidence type="ECO:0000256" key="3">
    <source>
        <dbReference type="ARBA" id="ARBA00023212"/>
    </source>
</evidence>
<dbReference type="VEuPathDB" id="VectorBase:LLOJ002985"/>
<proteinExistence type="predicted"/>
<evidence type="ECO:0000256" key="1">
    <source>
        <dbReference type="ARBA" id="ARBA00004300"/>
    </source>
</evidence>
<protein>
    <recommendedName>
        <fullName evidence="6">ALMS motif domain-containing protein</fullName>
    </recommendedName>
</protein>
<feature type="coiled-coil region" evidence="4">
    <location>
        <begin position="827"/>
        <end position="854"/>
    </location>
</feature>
<dbReference type="AlphaFoldDB" id="A0A1B0CF65"/>
<dbReference type="GO" id="GO:0005813">
    <property type="term" value="C:centrosome"/>
    <property type="evidence" value="ECO:0007669"/>
    <property type="project" value="UniProtKB-SubCell"/>
</dbReference>
<evidence type="ECO:0000256" key="2">
    <source>
        <dbReference type="ARBA" id="ARBA00022490"/>
    </source>
</evidence>
<feature type="region of interest" description="Disordered" evidence="5">
    <location>
        <begin position="99"/>
        <end position="135"/>
    </location>
</feature>
<feature type="compositionally biased region" description="Low complexity" evidence="5">
    <location>
        <begin position="365"/>
        <end position="382"/>
    </location>
</feature>
<reference evidence="7" key="1">
    <citation type="submission" date="2020-05" db="UniProtKB">
        <authorList>
            <consortium name="EnsemblMetazoa"/>
        </authorList>
    </citation>
    <scope>IDENTIFICATION</scope>
    <source>
        <strain evidence="7">Jacobina</strain>
    </source>
</reference>
<evidence type="ECO:0000256" key="5">
    <source>
        <dbReference type="SAM" id="MobiDB-lite"/>
    </source>
</evidence>
<evidence type="ECO:0000259" key="6">
    <source>
        <dbReference type="Pfam" id="PF15309"/>
    </source>
</evidence>
<dbReference type="Pfam" id="PF15309">
    <property type="entry name" value="ALMS_motif"/>
    <property type="match status" value="1"/>
</dbReference>
<name>A0A1B0CF65_LUTLO</name>
<feature type="region of interest" description="Disordered" evidence="5">
    <location>
        <begin position="620"/>
        <end position="645"/>
    </location>
</feature>
<dbReference type="VEuPathDB" id="VectorBase:LLONM1_004702"/>
<evidence type="ECO:0000313" key="8">
    <source>
        <dbReference type="Proteomes" id="UP000092461"/>
    </source>
</evidence>
<feature type="compositionally biased region" description="Basic and acidic residues" evidence="5">
    <location>
        <begin position="263"/>
        <end position="274"/>
    </location>
</feature>
<feature type="compositionally biased region" description="Basic and acidic residues" evidence="5">
    <location>
        <begin position="109"/>
        <end position="132"/>
    </location>
</feature>
<keyword evidence="4" id="KW-0175">Coiled coil</keyword>
<feature type="domain" description="ALMS motif" evidence="6">
    <location>
        <begin position="757"/>
        <end position="872"/>
    </location>
</feature>
<evidence type="ECO:0000313" key="7">
    <source>
        <dbReference type="EnsemblMetazoa" id="LLOJ002985-PA"/>
    </source>
</evidence>